<reference evidence="1 2" key="2">
    <citation type="submission" date="2007-06" db="EMBL/GenBank/DDBJ databases">
        <title>Draft genome sequence of Pseudoflavonifractor capillosus ATCC 29799.</title>
        <authorList>
            <person name="Sudarsanam P."/>
            <person name="Ley R."/>
            <person name="Guruge J."/>
            <person name="Turnbaugh P.J."/>
            <person name="Mahowald M."/>
            <person name="Liep D."/>
            <person name="Gordon J."/>
        </authorList>
    </citation>
    <scope>NUCLEOTIDE SEQUENCE [LARGE SCALE GENOMIC DNA]</scope>
    <source>
        <strain evidence="1 2">ATCC 29799</strain>
    </source>
</reference>
<dbReference type="Proteomes" id="UP000003639">
    <property type="component" value="Unassembled WGS sequence"/>
</dbReference>
<dbReference type="STRING" id="411467.BACCAP_00049"/>
<dbReference type="EMBL" id="AAXG02000001">
    <property type="protein sequence ID" value="EDN02016.1"/>
    <property type="molecule type" value="Genomic_DNA"/>
</dbReference>
<comment type="caution">
    <text evidence="1">The sequence shown here is derived from an EMBL/GenBank/DDBJ whole genome shotgun (WGS) entry which is preliminary data.</text>
</comment>
<evidence type="ECO:0000313" key="1">
    <source>
        <dbReference type="EMBL" id="EDN02016.1"/>
    </source>
</evidence>
<proteinExistence type="predicted"/>
<dbReference type="AlphaFoldDB" id="A6NPD4"/>
<name>A6NPD4_9FIRM</name>
<reference evidence="1 2" key="1">
    <citation type="submission" date="2007-04" db="EMBL/GenBank/DDBJ databases">
        <authorList>
            <person name="Fulton L."/>
            <person name="Clifton S."/>
            <person name="Fulton B."/>
            <person name="Xu J."/>
            <person name="Minx P."/>
            <person name="Pepin K.H."/>
            <person name="Johnson M."/>
            <person name="Thiruvilangam P."/>
            <person name="Bhonagiri V."/>
            <person name="Nash W.E."/>
            <person name="Mardis E.R."/>
            <person name="Wilson R.K."/>
        </authorList>
    </citation>
    <scope>NUCLEOTIDE SEQUENCE [LARGE SCALE GENOMIC DNA]</scope>
    <source>
        <strain evidence="1 2">ATCC 29799</strain>
    </source>
</reference>
<organism evidence="1 2">
    <name type="scientific">Pseudoflavonifractor capillosus ATCC 29799</name>
    <dbReference type="NCBI Taxonomy" id="411467"/>
    <lineage>
        <taxon>Bacteria</taxon>
        <taxon>Bacillati</taxon>
        <taxon>Bacillota</taxon>
        <taxon>Clostridia</taxon>
        <taxon>Eubacteriales</taxon>
        <taxon>Oscillospiraceae</taxon>
        <taxon>Pseudoflavonifractor</taxon>
    </lineage>
</organism>
<accession>A6NPD4</accession>
<evidence type="ECO:0000313" key="2">
    <source>
        <dbReference type="Proteomes" id="UP000003639"/>
    </source>
</evidence>
<keyword evidence="2" id="KW-1185">Reference proteome</keyword>
<gene>
    <name evidence="1" type="ORF">BACCAP_00049</name>
</gene>
<sequence>MCHAGGWTATRAAYDLCKNPVKYTGEKIEPSVLTGAGKSE</sequence>
<protein>
    <submittedName>
        <fullName evidence="1">Uncharacterized protein</fullName>
    </submittedName>
</protein>